<keyword evidence="4" id="KW-0949">S-adenosyl-L-methionine</keyword>
<evidence type="ECO:0000313" key="7">
    <source>
        <dbReference type="Proteomes" id="UP001208689"/>
    </source>
</evidence>
<dbReference type="PIRSF" id="PIRSF004808">
    <property type="entry name" value="LasT"/>
    <property type="match status" value="1"/>
</dbReference>
<dbReference type="InterPro" id="IPR029026">
    <property type="entry name" value="tRNA_m1G_MTases_N"/>
</dbReference>
<proteinExistence type="inferred from homology"/>
<dbReference type="Pfam" id="PF00588">
    <property type="entry name" value="SpoU_methylase"/>
    <property type="match status" value="1"/>
</dbReference>
<keyword evidence="7" id="KW-1185">Reference proteome</keyword>
<dbReference type="InterPro" id="IPR029028">
    <property type="entry name" value="Alpha/beta_knot_MTases"/>
</dbReference>
<dbReference type="PANTHER" id="PTHR42786">
    <property type="entry name" value="TRNA/RRNA METHYLTRANSFERASE"/>
    <property type="match status" value="1"/>
</dbReference>
<evidence type="ECO:0000256" key="3">
    <source>
        <dbReference type="ARBA" id="ARBA00022679"/>
    </source>
</evidence>
<keyword evidence="3" id="KW-0808">Transferase</keyword>
<dbReference type="PANTHER" id="PTHR42786:SF2">
    <property type="entry name" value="TRNA (CYTIDINE_URIDINE-2'-O-)-METHYLTRANSFERASE TRMJ"/>
    <property type="match status" value="1"/>
</dbReference>
<evidence type="ECO:0000256" key="1">
    <source>
        <dbReference type="ARBA" id="ARBA00007228"/>
    </source>
</evidence>
<evidence type="ECO:0000256" key="4">
    <source>
        <dbReference type="ARBA" id="ARBA00022691"/>
    </source>
</evidence>
<evidence type="ECO:0000313" key="6">
    <source>
        <dbReference type="EMBL" id="UYP45839.1"/>
    </source>
</evidence>
<comment type="similarity">
    <text evidence="1">Belongs to the class IV-like SAM-binding methyltransferase superfamily. RNA methyltransferase TrmH family.</text>
</comment>
<gene>
    <name evidence="6" type="ORF">NEF87_002124</name>
</gene>
<accession>A0ABY6HTR1</accession>
<sequence>MKNIDATSPPSQQQNPLLEEFESVDITIILINTESSGNIGSVARVMKNFGFFKLILFNPQDDPFQTYAHGFAMKAQDVLNDAEVISCEKDDEFTELKVLFQRFDVVIGSSAKGYSYQNIKRIPIFLEDLDLSILHATSKVAIVFGRESTGLSNEQILQTDFLIKIGANPEYPTLNLSHAVAVVLYFLYQSMHEVRHAQVIPGNKKDKDRLIMIMEKVLKKIPLQSYRYERTLHAFKNIIGRSFASRKELNYIFNFFHKTDVLVKNPDILKELSNNTKENE</sequence>
<evidence type="ECO:0000259" key="5">
    <source>
        <dbReference type="Pfam" id="PF00588"/>
    </source>
</evidence>
<dbReference type="Proteomes" id="UP001208689">
    <property type="component" value="Chromosome"/>
</dbReference>
<dbReference type="NCBIfam" id="TIGR00050">
    <property type="entry name" value="rRNA_methyl_1"/>
    <property type="match status" value="1"/>
</dbReference>
<dbReference type="SUPFAM" id="SSF75217">
    <property type="entry name" value="alpha/beta knot"/>
    <property type="match status" value="1"/>
</dbReference>
<name>A0ABY6HTR1_9ARCH</name>
<keyword evidence="2" id="KW-0489">Methyltransferase</keyword>
<dbReference type="Gene3D" id="3.40.1280.10">
    <property type="match status" value="1"/>
</dbReference>
<protein>
    <recommendedName>
        <fullName evidence="5">tRNA/rRNA methyltransferase SpoU type domain-containing protein</fullName>
    </recommendedName>
</protein>
<dbReference type="EMBL" id="CP104013">
    <property type="protein sequence ID" value="UYP45839.1"/>
    <property type="molecule type" value="Genomic_DNA"/>
</dbReference>
<dbReference type="InterPro" id="IPR001537">
    <property type="entry name" value="SpoU_MeTrfase"/>
</dbReference>
<dbReference type="CDD" id="cd18093">
    <property type="entry name" value="SpoU-like_TrmJ"/>
    <property type="match status" value="1"/>
</dbReference>
<organism evidence="6 7">
    <name type="scientific">Candidatus Lokiarchaeum ossiferum</name>
    <dbReference type="NCBI Taxonomy" id="2951803"/>
    <lineage>
        <taxon>Archaea</taxon>
        <taxon>Promethearchaeati</taxon>
        <taxon>Promethearchaeota</taxon>
        <taxon>Promethearchaeia</taxon>
        <taxon>Promethearchaeales</taxon>
        <taxon>Promethearchaeaceae</taxon>
        <taxon>Candidatus Lokiarchaeum</taxon>
    </lineage>
</organism>
<reference evidence="6" key="1">
    <citation type="submission" date="2022-09" db="EMBL/GenBank/DDBJ databases">
        <title>Actin cytoskeleton and complex cell architecture in an #Asgard archaeon.</title>
        <authorList>
            <person name="Ponce Toledo R.I."/>
            <person name="Schleper C."/>
            <person name="Rodrigues Oliveira T."/>
            <person name="Wollweber F."/>
            <person name="Xu J."/>
            <person name="Rittmann S."/>
            <person name="Klingl A."/>
            <person name="Pilhofer M."/>
        </authorList>
    </citation>
    <scope>NUCLEOTIDE SEQUENCE</scope>
    <source>
        <strain evidence="6">B-35</strain>
    </source>
</reference>
<evidence type="ECO:0000256" key="2">
    <source>
        <dbReference type="ARBA" id="ARBA00022603"/>
    </source>
</evidence>
<feature type="domain" description="tRNA/rRNA methyltransferase SpoU type" evidence="5">
    <location>
        <begin position="26"/>
        <end position="185"/>
    </location>
</feature>
<dbReference type="InterPro" id="IPR004384">
    <property type="entry name" value="RNA_MeTrfase_TrmJ/LasT"/>
</dbReference>